<feature type="region of interest" description="Disordered" evidence="1">
    <location>
        <begin position="22"/>
        <end position="53"/>
    </location>
</feature>
<dbReference type="AlphaFoldDB" id="A0A448X146"/>
<organism evidence="2 3">
    <name type="scientific">Protopolystoma xenopodis</name>
    <dbReference type="NCBI Taxonomy" id="117903"/>
    <lineage>
        <taxon>Eukaryota</taxon>
        <taxon>Metazoa</taxon>
        <taxon>Spiralia</taxon>
        <taxon>Lophotrochozoa</taxon>
        <taxon>Platyhelminthes</taxon>
        <taxon>Monogenea</taxon>
        <taxon>Polyopisthocotylea</taxon>
        <taxon>Polystomatidea</taxon>
        <taxon>Polystomatidae</taxon>
        <taxon>Protopolystoma</taxon>
    </lineage>
</organism>
<gene>
    <name evidence="2" type="ORF">PXEA_LOCUS18618</name>
</gene>
<accession>A0A448X146</accession>
<keyword evidence="3" id="KW-1185">Reference proteome</keyword>
<protein>
    <submittedName>
        <fullName evidence="2">Uncharacterized protein</fullName>
    </submittedName>
</protein>
<proteinExistence type="predicted"/>
<comment type="caution">
    <text evidence="2">The sequence shown here is derived from an EMBL/GenBank/DDBJ whole genome shotgun (WGS) entry which is preliminary data.</text>
</comment>
<evidence type="ECO:0000313" key="3">
    <source>
        <dbReference type="Proteomes" id="UP000784294"/>
    </source>
</evidence>
<dbReference type="Proteomes" id="UP000784294">
    <property type="component" value="Unassembled WGS sequence"/>
</dbReference>
<evidence type="ECO:0000256" key="1">
    <source>
        <dbReference type="SAM" id="MobiDB-lite"/>
    </source>
</evidence>
<dbReference type="EMBL" id="CAAALY010072104">
    <property type="protein sequence ID" value="VEL25178.1"/>
    <property type="molecule type" value="Genomic_DNA"/>
</dbReference>
<sequence length="290" mass="33037">MQLKRSSFVKNTSELAAMKHRPVQSVDGSFQTNRPANSRMVRREESKPEVVSTFNSKSKKLSYKNSPEPSVLATKTVSLFSSSPPVNNNKYEEILTLRSVEESKTRKTKDLEERVKASQTETIFPVDSGCTQYNQPICMNANMNRDETRIFANIMEHKVDSPDGNDQFESIRQVIQTGQDKACFTSAIEGPPTSMAIPDSKESTVQESEVHSTIQQILNEARDALVSDPIHETNNYLVPGELCNPDFNSIRLALFKELRPILKLYRDRIYENESKIVQRQVKFNYINSFM</sequence>
<evidence type="ECO:0000313" key="2">
    <source>
        <dbReference type="EMBL" id="VEL25178.1"/>
    </source>
</evidence>
<feature type="compositionally biased region" description="Polar residues" evidence="1">
    <location>
        <begin position="26"/>
        <end position="36"/>
    </location>
</feature>
<reference evidence="2" key="1">
    <citation type="submission" date="2018-11" db="EMBL/GenBank/DDBJ databases">
        <authorList>
            <consortium name="Pathogen Informatics"/>
        </authorList>
    </citation>
    <scope>NUCLEOTIDE SEQUENCE</scope>
</reference>
<name>A0A448X146_9PLAT</name>